<evidence type="ECO:0000313" key="2">
    <source>
        <dbReference type="EMBL" id="KKL21916.1"/>
    </source>
</evidence>
<organism evidence="2">
    <name type="scientific">marine sediment metagenome</name>
    <dbReference type="NCBI Taxonomy" id="412755"/>
    <lineage>
        <taxon>unclassified sequences</taxon>
        <taxon>metagenomes</taxon>
        <taxon>ecological metagenomes</taxon>
    </lineage>
</organism>
<dbReference type="AlphaFoldDB" id="A0A0F9DW45"/>
<name>A0A0F9DW45_9ZZZZ</name>
<dbReference type="InterPro" id="IPR027434">
    <property type="entry name" value="Homing_endonucl"/>
</dbReference>
<proteinExistence type="predicted"/>
<dbReference type="SUPFAM" id="SSF55608">
    <property type="entry name" value="Homing endonucleases"/>
    <property type="match status" value="1"/>
</dbReference>
<dbReference type="EMBL" id="LAZR01037548">
    <property type="protein sequence ID" value="KKL21916.1"/>
    <property type="molecule type" value="Genomic_DNA"/>
</dbReference>
<feature type="domain" description="Homing endonuclease LAGLIDADG" evidence="1">
    <location>
        <begin position="9"/>
        <end position="67"/>
    </location>
</feature>
<protein>
    <recommendedName>
        <fullName evidence="1">Homing endonuclease LAGLIDADG domain-containing protein</fullName>
    </recommendedName>
</protein>
<reference evidence="2" key="1">
    <citation type="journal article" date="2015" name="Nature">
        <title>Complex archaea that bridge the gap between prokaryotes and eukaryotes.</title>
        <authorList>
            <person name="Spang A."/>
            <person name="Saw J.H."/>
            <person name="Jorgensen S.L."/>
            <person name="Zaremba-Niedzwiedzka K."/>
            <person name="Martijn J."/>
            <person name="Lind A.E."/>
            <person name="van Eijk R."/>
            <person name="Schleper C."/>
            <person name="Guy L."/>
            <person name="Ettema T.J."/>
        </authorList>
    </citation>
    <scope>NUCLEOTIDE SEQUENCE</scope>
</reference>
<sequence>MKPENLAYIAGFIDGEGSIGLSRVKRKANRSGIKYQIAFNASNTKREVLAWISDVTGCGTIQQLKQSPAALKGSPYAHKTIYRISFSAADSRVVLPLIYPHLILKKRQAELVMEYLEIVIPRGRQQTYGESQDMFRFDQIWNELRNLNRRGKHQGDLALENRS</sequence>
<accession>A0A0F9DW45</accession>
<gene>
    <name evidence="2" type="ORF">LCGC14_2440670</name>
</gene>
<dbReference type="Gene3D" id="3.10.28.10">
    <property type="entry name" value="Homing endonucleases"/>
    <property type="match status" value="1"/>
</dbReference>
<comment type="caution">
    <text evidence="2">The sequence shown here is derived from an EMBL/GenBank/DDBJ whole genome shotgun (WGS) entry which is preliminary data.</text>
</comment>
<dbReference type="Pfam" id="PF00961">
    <property type="entry name" value="LAGLIDADG_1"/>
    <property type="match status" value="1"/>
</dbReference>
<dbReference type="GO" id="GO:0004519">
    <property type="term" value="F:endonuclease activity"/>
    <property type="evidence" value="ECO:0007669"/>
    <property type="project" value="InterPro"/>
</dbReference>
<evidence type="ECO:0000259" key="1">
    <source>
        <dbReference type="Pfam" id="PF00961"/>
    </source>
</evidence>
<dbReference type="InterPro" id="IPR004860">
    <property type="entry name" value="LAGLIDADG_dom"/>
</dbReference>